<evidence type="ECO:0000256" key="3">
    <source>
        <dbReference type="ARBA" id="ARBA00018024"/>
    </source>
</evidence>
<keyword evidence="6" id="KW-0966">Cell projection</keyword>
<name>A0ABY6ZYI8_9PSED</name>
<protein>
    <recommendedName>
        <fullName evidence="3 5">Flagellar hook-basal body complex protein FliE</fullName>
    </recommendedName>
</protein>
<comment type="similarity">
    <text evidence="2 5">Belongs to the FliE family.</text>
</comment>
<evidence type="ECO:0000256" key="4">
    <source>
        <dbReference type="ARBA" id="ARBA00023143"/>
    </source>
</evidence>
<dbReference type="Pfam" id="PF02049">
    <property type="entry name" value="FliE"/>
    <property type="match status" value="1"/>
</dbReference>
<dbReference type="InterPro" id="IPR001624">
    <property type="entry name" value="FliE"/>
</dbReference>
<keyword evidence="6" id="KW-0969">Cilium</keyword>
<evidence type="ECO:0000313" key="6">
    <source>
        <dbReference type="EMBL" id="WAI49926.1"/>
    </source>
</evidence>
<keyword evidence="7" id="KW-1185">Reference proteome</keyword>
<evidence type="ECO:0000256" key="2">
    <source>
        <dbReference type="ARBA" id="ARBA00009272"/>
    </source>
</evidence>
<dbReference type="HAMAP" id="MF_00724">
    <property type="entry name" value="FliE"/>
    <property type="match status" value="1"/>
</dbReference>
<proteinExistence type="inferred from homology"/>
<keyword evidence="4 5" id="KW-0975">Bacterial flagellum</keyword>
<dbReference type="PANTHER" id="PTHR34653:SF1">
    <property type="entry name" value="FLAGELLAR HOOK-BASAL BODY COMPLEX PROTEIN FLIE"/>
    <property type="match status" value="1"/>
</dbReference>
<reference evidence="6" key="1">
    <citation type="submission" date="2022-11" db="EMBL/GenBank/DDBJ databases">
        <title>Pseudomonas triclosanedens sp. nov., a triclosan degrader isolated from activated sludge.</title>
        <authorList>
            <person name="Yin Y."/>
            <person name="Lu Z."/>
        </authorList>
    </citation>
    <scope>NUCLEOTIDE SEQUENCE</scope>
    <source>
        <strain evidence="6">ZM23</strain>
    </source>
</reference>
<dbReference type="Proteomes" id="UP001163624">
    <property type="component" value="Chromosome"/>
</dbReference>
<dbReference type="PANTHER" id="PTHR34653">
    <property type="match status" value="1"/>
</dbReference>
<dbReference type="PRINTS" id="PR01006">
    <property type="entry name" value="FLGHOOKFLIE"/>
</dbReference>
<evidence type="ECO:0000256" key="5">
    <source>
        <dbReference type="HAMAP-Rule" id="MF_00724"/>
    </source>
</evidence>
<accession>A0ABY6ZYI8</accession>
<dbReference type="EMBL" id="CP113432">
    <property type="protein sequence ID" value="WAI49926.1"/>
    <property type="molecule type" value="Genomic_DNA"/>
</dbReference>
<sequence>MSSIMRAQQDMLERMNQYAELAGGSAIQPAAQLGSGAPVSGIAGSFEQALRSVDAEQHKSSSAMAAVDSGKSDDLVGAMIQSQKASVSFSALLQVRNKLTGAFDEIIRMPL</sequence>
<organism evidence="6 7">
    <name type="scientific">Pseudomonas triclosanedens</name>
    <dbReference type="NCBI Taxonomy" id="2961893"/>
    <lineage>
        <taxon>Bacteria</taxon>
        <taxon>Pseudomonadati</taxon>
        <taxon>Pseudomonadota</taxon>
        <taxon>Gammaproteobacteria</taxon>
        <taxon>Pseudomonadales</taxon>
        <taxon>Pseudomonadaceae</taxon>
        <taxon>Pseudomonas</taxon>
    </lineage>
</organism>
<gene>
    <name evidence="5" type="primary">fliE</name>
    <name evidence="6" type="ORF">OU419_01260</name>
</gene>
<comment type="subcellular location">
    <subcellularLocation>
        <location evidence="1 5">Bacterial flagellum basal body</location>
    </subcellularLocation>
</comment>
<evidence type="ECO:0000256" key="1">
    <source>
        <dbReference type="ARBA" id="ARBA00004117"/>
    </source>
</evidence>
<dbReference type="RefSeq" id="WP_254469917.1">
    <property type="nucleotide sequence ID" value="NZ_CP113432.1"/>
</dbReference>
<keyword evidence="6" id="KW-0282">Flagellum</keyword>
<evidence type="ECO:0000313" key="7">
    <source>
        <dbReference type="Proteomes" id="UP001163624"/>
    </source>
</evidence>